<dbReference type="EMBL" id="BMFC01000009">
    <property type="protein sequence ID" value="GGC12643.1"/>
    <property type="molecule type" value="Genomic_DNA"/>
</dbReference>
<accession>A0ABQ1KZA6</accession>
<dbReference type="RefSeq" id="WP_188483091.1">
    <property type="nucleotide sequence ID" value="NZ_BMFC01000009.1"/>
</dbReference>
<dbReference type="SUPFAM" id="SSF50475">
    <property type="entry name" value="FMN-binding split barrel"/>
    <property type="match status" value="1"/>
</dbReference>
<gene>
    <name evidence="1" type="ORF">GCM10011363_31650</name>
</gene>
<evidence type="ECO:0000313" key="1">
    <source>
        <dbReference type="EMBL" id="GGC12643.1"/>
    </source>
</evidence>
<comment type="caution">
    <text evidence="1">The sequence shown here is derived from an EMBL/GenBank/DDBJ whole genome shotgun (WGS) entry which is preliminary data.</text>
</comment>
<dbReference type="PANTHER" id="PTHR35802">
    <property type="entry name" value="PROTEASE SYNTHASE AND SPORULATION PROTEIN PAI 2"/>
    <property type="match status" value="1"/>
</dbReference>
<proteinExistence type="predicted"/>
<dbReference type="PANTHER" id="PTHR35802:SF1">
    <property type="entry name" value="PROTEASE SYNTHASE AND SPORULATION PROTEIN PAI 2"/>
    <property type="match status" value="1"/>
</dbReference>
<reference evidence="2" key="1">
    <citation type="journal article" date="2019" name="Int. J. Syst. Evol. Microbiol.">
        <title>The Global Catalogue of Microorganisms (GCM) 10K type strain sequencing project: providing services to taxonomists for standard genome sequencing and annotation.</title>
        <authorList>
            <consortium name="The Broad Institute Genomics Platform"/>
            <consortium name="The Broad Institute Genome Sequencing Center for Infectious Disease"/>
            <person name="Wu L."/>
            <person name="Ma J."/>
        </authorList>
    </citation>
    <scope>NUCLEOTIDE SEQUENCE [LARGE SCALE GENOMIC DNA]</scope>
    <source>
        <strain evidence="2">CGMCC 1.12478</strain>
    </source>
</reference>
<dbReference type="InterPro" id="IPR007396">
    <property type="entry name" value="TR_PAI2-type"/>
</dbReference>
<dbReference type="PIRSF" id="PIRSF010372">
    <property type="entry name" value="PaiB"/>
    <property type="match status" value="1"/>
</dbReference>
<dbReference type="InterPro" id="IPR012349">
    <property type="entry name" value="Split_barrel_FMN-bd"/>
</dbReference>
<dbReference type="Proteomes" id="UP000645462">
    <property type="component" value="Unassembled WGS sequence"/>
</dbReference>
<dbReference type="Gene3D" id="2.30.110.10">
    <property type="entry name" value="Electron Transport, Fmn-binding Protein, Chain A"/>
    <property type="match status" value="1"/>
</dbReference>
<protein>
    <submittedName>
        <fullName evidence="1">Transcriptional regulator</fullName>
    </submittedName>
</protein>
<keyword evidence="2" id="KW-1185">Reference proteome</keyword>
<evidence type="ECO:0000313" key="2">
    <source>
        <dbReference type="Proteomes" id="UP000645462"/>
    </source>
</evidence>
<name>A0ABQ1KZA6_9RHOB</name>
<sequence length="206" mass="22370">MHPNPIFHSQDHAKDIAFVRDRGFGTLMMNGDPVPLAAHVPILLSEDGRAVLIHLVRSNPIARALTAPAPARITVMGPDGYVSPDWYGVADQVPTWNYVAVQITGVLELLPQDDMREILDIQSAHYETRLAPKTPWTTDKMTPDVLDRMMRMIVPCRMQVGDIAATWKLGQNKDAAVRTSAAAQVAGGMGAELAALSALMTDPPAL</sequence>
<dbReference type="Pfam" id="PF04299">
    <property type="entry name" value="FMN_bind_2"/>
    <property type="match status" value="1"/>
</dbReference>
<organism evidence="1 2">
    <name type="scientific">Marivita lacus</name>
    <dbReference type="NCBI Taxonomy" id="1323742"/>
    <lineage>
        <taxon>Bacteria</taxon>
        <taxon>Pseudomonadati</taxon>
        <taxon>Pseudomonadota</taxon>
        <taxon>Alphaproteobacteria</taxon>
        <taxon>Rhodobacterales</taxon>
        <taxon>Roseobacteraceae</taxon>
        <taxon>Marivita</taxon>
    </lineage>
</organism>